<protein>
    <recommendedName>
        <fullName evidence="3">Secreted protein</fullName>
    </recommendedName>
</protein>
<evidence type="ECO:0000313" key="2">
    <source>
        <dbReference type="Proteomes" id="UP001271274"/>
    </source>
</evidence>
<keyword evidence="2" id="KW-1185">Reference proteome</keyword>
<reference evidence="1 2" key="1">
    <citation type="journal article" date="2023" name="Microb. Genom.">
        <title>Mesoterricola silvestris gen. nov., sp. nov., Mesoterricola sediminis sp. nov., Geothrix oryzae sp. nov., Geothrix edaphica sp. nov., Geothrix rubra sp. nov., and Geothrix limicola sp. nov., six novel members of Acidobacteriota isolated from soils.</title>
        <authorList>
            <person name="Weisberg A.J."/>
            <person name="Pearce E."/>
            <person name="Kramer C.G."/>
            <person name="Chang J.H."/>
            <person name="Clarke C.R."/>
        </authorList>
    </citation>
    <scope>NUCLEOTIDE SEQUENCE [LARGE SCALE GENOMIC DNA]</scope>
    <source>
        <strain evidence="1 2">ID09-01A</strain>
    </source>
</reference>
<proteinExistence type="predicted"/>
<accession>A0ABU4NJZ7</accession>
<dbReference type="Proteomes" id="UP001271274">
    <property type="component" value="Unassembled WGS sequence"/>
</dbReference>
<sequence length="176" mass="19733">MGALTTGAFTVVPTTASAAEHAPMRCEGYTYIRVFKFGKPYYASRGPVVSKRNSSSSKATLVYSIETTKTRKTAWSTATDFSISKVALEIKKTFNKEITKKVAKGRTVTNRMTVDPGKRGYTQPMVEFQRYKVERWRELWDCSHKWAEDIGILKGITSSLHFAECQTRAASCTPKP</sequence>
<name>A0ABU4NJZ7_9ACTN</name>
<evidence type="ECO:0000313" key="1">
    <source>
        <dbReference type="EMBL" id="MDX3703473.1"/>
    </source>
</evidence>
<organism evidence="1 2">
    <name type="scientific">Streptomyces europaeiscabiei</name>
    <dbReference type="NCBI Taxonomy" id="146819"/>
    <lineage>
        <taxon>Bacteria</taxon>
        <taxon>Bacillati</taxon>
        <taxon>Actinomycetota</taxon>
        <taxon>Actinomycetes</taxon>
        <taxon>Kitasatosporales</taxon>
        <taxon>Streptomycetaceae</taxon>
        <taxon>Streptomyces</taxon>
    </lineage>
</organism>
<evidence type="ECO:0008006" key="3">
    <source>
        <dbReference type="Google" id="ProtNLM"/>
    </source>
</evidence>
<dbReference type="EMBL" id="JARAYU010000010">
    <property type="protein sequence ID" value="MDX3703473.1"/>
    <property type="molecule type" value="Genomic_DNA"/>
</dbReference>
<comment type="caution">
    <text evidence="1">The sequence shown here is derived from an EMBL/GenBank/DDBJ whole genome shotgun (WGS) entry which is preliminary data.</text>
</comment>
<gene>
    <name evidence="1" type="ORF">PV662_27665</name>
</gene>
<dbReference type="RefSeq" id="WP_319054190.1">
    <property type="nucleotide sequence ID" value="NZ_JARAUR010000116.1"/>
</dbReference>